<protein>
    <submittedName>
        <fullName evidence="1">F-box/RNI-like/FBD-like domains-containing protein</fullName>
    </submittedName>
</protein>
<evidence type="ECO:0000313" key="1">
    <source>
        <dbReference type="EMBL" id="GER56090.1"/>
    </source>
</evidence>
<accession>A0A5A7RFX2</accession>
<proteinExistence type="predicted"/>
<dbReference type="EMBL" id="BKCP01012403">
    <property type="protein sequence ID" value="GER56090.1"/>
    <property type="molecule type" value="Genomic_DNA"/>
</dbReference>
<dbReference type="AlphaFoldDB" id="A0A5A7RFX2"/>
<reference evidence="2" key="1">
    <citation type="journal article" date="2019" name="Curr. Biol.">
        <title>Genome Sequence of Striga asiatica Provides Insight into the Evolution of Plant Parasitism.</title>
        <authorList>
            <person name="Yoshida S."/>
            <person name="Kim S."/>
            <person name="Wafula E.K."/>
            <person name="Tanskanen J."/>
            <person name="Kim Y.M."/>
            <person name="Honaas L."/>
            <person name="Yang Z."/>
            <person name="Spallek T."/>
            <person name="Conn C.E."/>
            <person name="Ichihashi Y."/>
            <person name="Cheong K."/>
            <person name="Cui S."/>
            <person name="Der J.P."/>
            <person name="Gundlach H."/>
            <person name="Jiao Y."/>
            <person name="Hori C."/>
            <person name="Ishida J.K."/>
            <person name="Kasahara H."/>
            <person name="Kiba T."/>
            <person name="Kim M.S."/>
            <person name="Koo N."/>
            <person name="Laohavisit A."/>
            <person name="Lee Y.H."/>
            <person name="Lumba S."/>
            <person name="McCourt P."/>
            <person name="Mortimer J.C."/>
            <person name="Mutuku J.M."/>
            <person name="Nomura T."/>
            <person name="Sasaki-Sekimoto Y."/>
            <person name="Seto Y."/>
            <person name="Wang Y."/>
            <person name="Wakatake T."/>
            <person name="Sakakibara H."/>
            <person name="Demura T."/>
            <person name="Yamaguchi S."/>
            <person name="Yoneyama K."/>
            <person name="Manabe R.I."/>
            <person name="Nelson D.C."/>
            <person name="Schulman A.H."/>
            <person name="Timko M.P."/>
            <person name="dePamphilis C.W."/>
            <person name="Choi D."/>
            <person name="Shirasu K."/>
        </authorList>
    </citation>
    <scope>NUCLEOTIDE SEQUENCE [LARGE SCALE GENOMIC DNA]</scope>
    <source>
        <strain evidence="2">cv. UVA1</strain>
    </source>
</reference>
<gene>
    <name evidence="1" type="ORF">STAS_33791</name>
</gene>
<evidence type="ECO:0000313" key="2">
    <source>
        <dbReference type="Proteomes" id="UP000325081"/>
    </source>
</evidence>
<organism evidence="1 2">
    <name type="scientific">Striga asiatica</name>
    <name type="common">Asiatic witchweed</name>
    <name type="synonym">Buchnera asiatica</name>
    <dbReference type="NCBI Taxonomy" id="4170"/>
    <lineage>
        <taxon>Eukaryota</taxon>
        <taxon>Viridiplantae</taxon>
        <taxon>Streptophyta</taxon>
        <taxon>Embryophyta</taxon>
        <taxon>Tracheophyta</taxon>
        <taxon>Spermatophyta</taxon>
        <taxon>Magnoliopsida</taxon>
        <taxon>eudicotyledons</taxon>
        <taxon>Gunneridae</taxon>
        <taxon>Pentapetalae</taxon>
        <taxon>asterids</taxon>
        <taxon>lamiids</taxon>
        <taxon>Lamiales</taxon>
        <taxon>Orobanchaceae</taxon>
        <taxon>Buchnereae</taxon>
        <taxon>Striga</taxon>
    </lineage>
</organism>
<dbReference type="Proteomes" id="UP000325081">
    <property type="component" value="Unassembled WGS sequence"/>
</dbReference>
<comment type="caution">
    <text evidence="1">The sequence shown here is derived from an EMBL/GenBank/DDBJ whole genome shotgun (WGS) entry which is preliminary data.</text>
</comment>
<sequence length="117" mass="13698">MAFISRQVVVAPFSPFVHLDSETKTAASNWILNKQMVIEVVYMLFRFYSNFDVRPSKCLMDNEMSNDLENSSVGEDRKLFKLVDINHEARDSRVKLKSLRTLHARHVCFKGEEKKTW</sequence>
<keyword evidence="2" id="KW-1185">Reference proteome</keyword>
<name>A0A5A7RFX2_STRAF</name>